<dbReference type="InterPro" id="IPR048665">
    <property type="entry name" value="InhA-like_VEG"/>
</dbReference>
<evidence type="ECO:0000313" key="5">
    <source>
        <dbReference type="EMBL" id="GAA2645365.1"/>
    </source>
</evidence>
<dbReference type="Proteomes" id="UP001501666">
    <property type="component" value="Unassembled WGS sequence"/>
</dbReference>
<keyword evidence="2" id="KW-0732">Signal</keyword>
<reference evidence="6" key="1">
    <citation type="journal article" date="2019" name="Int. J. Syst. Evol. Microbiol.">
        <title>The Global Catalogue of Microorganisms (GCM) 10K type strain sequencing project: providing services to taxonomists for standard genome sequencing and annotation.</title>
        <authorList>
            <consortium name="The Broad Institute Genomics Platform"/>
            <consortium name="The Broad Institute Genome Sequencing Center for Infectious Disease"/>
            <person name="Wu L."/>
            <person name="Ma J."/>
        </authorList>
    </citation>
    <scope>NUCLEOTIDE SEQUENCE [LARGE SCALE GENOMIC DNA]</scope>
    <source>
        <strain evidence="6">JCM 6835</strain>
    </source>
</reference>
<dbReference type="Pfam" id="PF20773">
    <property type="entry name" value="InhA-like_MAM"/>
    <property type="match status" value="1"/>
</dbReference>
<dbReference type="SUPFAM" id="SSF55486">
    <property type="entry name" value="Metalloproteases ('zincins'), catalytic domain"/>
    <property type="match status" value="1"/>
</dbReference>
<dbReference type="InterPro" id="IPR008757">
    <property type="entry name" value="Peptidase_M6-like_domain"/>
</dbReference>
<evidence type="ECO:0000313" key="6">
    <source>
        <dbReference type="Proteomes" id="UP001501666"/>
    </source>
</evidence>
<dbReference type="Pfam" id="PF20774">
    <property type="entry name" value="InhA-like_VEG"/>
    <property type="match status" value="1"/>
</dbReference>
<evidence type="ECO:0000259" key="3">
    <source>
        <dbReference type="Pfam" id="PF05547"/>
    </source>
</evidence>
<evidence type="ECO:0000256" key="1">
    <source>
        <dbReference type="SAM" id="MobiDB-lite"/>
    </source>
</evidence>
<evidence type="ECO:0000256" key="2">
    <source>
        <dbReference type="SAM" id="SignalP"/>
    </source>
</evidence>
<protein>
    <submittedName>
        <fullName evidence="5">Immune inhibitor A</fullName>
    </submittedName>
</protein>
<feature type="region of interest" description="Disordered" evidence="1">
    <location>
        <begin position="136"/>
        <end position="161"/>
    </location>
</feature>
<organism evidence="5 6">
    <name type="scientific">Nonomuraea recticatena</name>
    <dbReference type="NCBI Taxonomy" id="46178"/>
    <lineage>
        <taxon>Bacteria</taxon>
        <taxon>Bacillati</taxon>
        <taxon>Actinomycetota</taxon>
        <taxon>Actinomycetes</taxon>
        <taxon>Streptosporangiales</taxon>
        <taxon>Streptosporangiaceae</taxon>
        <taxon>Nonomuraea</taxon>
    </lineage>
</organism>
<dbReference type="PANTHER" id="PTHR41775:SF1">
    <property type="entry name" value="PEPTIDASE M6-LIKE DOMAIN-CONTAINING PROTEIN"/>
    <property type="match status" value="1"/>
</dbReference>
<dbReference type="PANTHER" id="PTHR41775">
    <property type="entry name" value="SECRETED PROTEIN-RELATED"/>
    <property type="match status" value="1"/>
</dbReference>
<feature type="domain" description="Peptidase M6-like" evidence="3">
    <location>
        <begin position="111"/>
        <end position="420"/>
    </location>
</feature>
<feature type="signal peptide" evidence="2">
    <location>
        <begin position="1"/>
        <end position="27"/>
    </location>
</feature>
<sequence length="897" mass="97212">MVPSTKRLLVALPLVALVAGGLTGVHADTAARYEPALADHYINYVPPAEGFTPADPPRPGKDARARIPAQKLDSRFSSGNPVTARVLAARERQAVRTGLNPADFIFKKSRRTKTARLLTILVEFNDRANDDFSGFERLRGPRSAPDDCVTEPPGTRLNGPLHNRIPDPDTLPREDNFSFWVPDFSPGHYDRLLYSRQGLTAKVRGVDLSGLTMRNMYEEMSKGAYSVSGSAVGWIRLPHSEAWYGAAACGQPYQDMSGHPDNPRGNAQLPIDAVNALAAAQPRFNWSDYDREDLGDADRDGNLDEPDGVVDHLVLVHAGKDKSSDGGAQGAYALWAHSSAVAGGHTVPGTRLKISNYIVQPEDAGVGVFAHEYGHDLGLPDLYDTSGAASSAVDFWDLMASGSHSGSLYQSMPAHLGLWAKWVLGWADPEILDPGDKPRTVVVGQSSRTPRLTEDGVRVNLDSAPLKMLAPHGGAKMWWSGMDQEWADVRITRDLAVPAGSDLRFWMWNSYDIEPDYDYGFVEVSTDGGATWTQRKVFAESGAEVSTPDGYPDPNKALRDYGGRKHGLTGATGGWRHDYVDLTPFAGTTIKLRLVYNTDGGTTPRGWFADDFALTSGGATVWSDGVEQGAGGWTPSGATFTNTSGQGWTVSTGSREISRFYLAEWRNLDGFDRGLAHAYDTSYLREGSWKVERVRYNAPGLLVWLRDSTYTNNVLAPTLLEGPSLGVKGGLLLVDSHYEPLRRTGKSAAVDPRERKNLDGRVQSSNAAFSFGATRPFRECLEGEPFTEHCASYPALKGVPAFTDAKTWYPGLDLVEGSLDYRDFDASVVIPAKGPYTTRVVDEDGRPATELYGTELAGGHVLGSGDPGGQALGVRFSLLTPLPGNLGAVVRVTPPKK</sequence>
<dbReference type="Gene3D" id="2.60.120.260">
    <property type="entry name" value="Galactose-binding domain-like"/>
    <property type="match status" value="1"/>
</dbReference>
<evidence type="ECO:0000259" key="4">
    <source>
        <dbReference type="Pfam" id="PF20774"/>
    </source>
</evidence>
<keyword evidence="6" id="KW-1185">Reference proteome</keyword>
<feature type="domain" description="Immune inhibitor A-like metallopeptidase VEG" evidence="4">
    <location>
        <begin position="656"/>
        <end position="777"/>
    </location>
</feature>
<dbReference type="EMBL" id="BAAATE010000002">
    <property type="protein sequence ID" value="GAA2645365.1"/>
    <property type="molecule type" value="Genomic_DNA"/>
</dbReference>
<gene>
    <name evidence="5" type="ORF">GCM10010412_007280</name>
</gene>
<proteinExistence type="predicted"/>
<accession>A0ABP6DMV7</accession>
<comment type="caution">
    <text evidence="5">The sequence shown here is derived from an EMBL/GenBank/DDBJ whole genome shotgun (WGS) entry which is preliminary data.</text>
</comment>
<name>A0ABP6DMV7_9ACTN</name>
<dbReference type="NCBIfam" id="TIGR03296">
    <property type="entry name" value="M6dom_TIGR03296"/>
    <property type="match status" value="1"/>
</dbReference>
<dbReference type="Pfam" id="PF05547">
    <property type="entry name" value="Peptidase_M6"/>
    <property type="match status" value="1"/>
</dbReference>
<feature type="chain" id="PRO_5046262161" evidence="2">
    <location>
        <begin position="28"/>
        <end position="897"/>
    </location>
</feature>